<feature type="region of interest" description="Disordered" evidence="1">
    <location>
        <begin position="301"/>
        <end position="335"/>
    </location>
</feature>
<dbReference type="Pfam" id="PF14652">
    <property type="entry name" value="DUF4457"/>
    <property type="match status" value="3"/>
</dbReference>
<feature type="compositionally biased region" description="Basic and acidic residues" evidence="1">
    <location>
        <begin position="11"/>
        <end position="22"/>
    </location>
</feature>
<name>A0A401SRR1_CHIPU</name>
<dbReference type="InterPro" id="IPR026704">
    <property type="entry name" value="KATNIP"/>
</dbReference>
<feature type="compositionally biased region" description="Polar residues" evidence="1">
    <location>
        <begin position="719"/>
        <end position="728"/>
    </location>
</feature>
<sequence length="1790" mass="202520">MSAPLLGGGCEQRRAEVQRERLLPGQPTPSPAQGPGRQRERERARSPACRVGRGEPESMEGHCLHRQSAQVKTDKDSLREWGEVVGLNKTDQNVLMDFDEKHDQYLIFLQCRNRVLKRLKAKDPKKIQLERLEQGFSIYVNGANSELKRQPRFEATSRSVRTADSAARTALHAEKLQELDEIKRRTQTAPGKVHRKGWVQSSVNIKTEKGTQLHLGPPVDYSDDFEAYESVDMETEDIPSSCSKILADDSTRIRNNSCFPSNSSFIKPGRIADNIGSDDNEKILLSIHEVKMLRRSLQQTADLQLSDEKSTGSEDSDSLEDEKIGEQIETRESTDSLENLQLNKQPFQCGPEARHCALHPGDLIVLEFGPGTKSSRKEQALTAARKNDVESYIPLKPSLVKSKSFDRFTSSSNQDGVDLISTQESRQERVLSAARRNICQGKDPELSASSVFQAMQKENEDMLKSVDKQRIITKTPICWQTLSPSEPAINGTLQCSPVPVKHNMINKAIERISYLEPSQQKKLLKLLEKIEVPSNDRSNSSTMKARKTVTTETQQSNGTSGNTLVKDIIYVTLEILSNWGNVDKVGLTEVQFFDLKHQKIFVSPHDVDVRNAHSPGNLNRLVNGKTKTTKERHMWTCPFHPPVQLYFVVRSPIKLCVFGISKIKIWNYNRSLNELDVGAKDVRIYVDGNLVYEEKLEKGCGNQVFDYSTTIDLRTNKSKATFDTSSGSDMEEQTEERVSSERDPSIEHPAQATSSFFLNSRLEERDTIDAFSGSDTEDQANVIENSKTNLNIGSPHQASSSFFLNANLENKKNAFIYSIDSPKCRISAVEEDIMLTAPVSVETLLQRVNISETNREEEIYSDEEPVMKDQQEKISAKKITDMPSASKIPSWLKSPEKEKPKQSKWKKPPWLNNETPIDLKVDNNSAKSDEANCNWPDLSDPDNSYKNSIGPTDKILKCNKKKLVNSHDKGKVLPDKNYLDFLDDFNESDCYVPSSQGEENQRTDFPVSGRRSSMKSARHKELFNVSETEELLKIENQKTSKTSGSTRPKWQNEQDDTLMESWDSLLKFNRSQRGRIANLDFEGDVFDEFLQEQRIGRETGLKSLYQESMHEVEEGKEEHTTDLERDDDGSDDFEIPVLPFGCRLIINITSTWGDRHYVGLNGIEIFSSSGEPVQIVQIRADPADINILPAYGKDPRVVSNLIDGVNRTQDDMHLWLAPFTPGRSHFIYIDFVAHCHVAMIRIWNYNKSRIHSFRGIKDVEILLDGKLIFRGEIAKASGTLNGALEQFGDTILFTTDDEILDAMSQYDETFTANIDYTQPLTFEEELNRPSTADGEGEERPFTQAGFRTEGEQVQEQTPFLLGGTASQMRAEYTGKCVQLNFTLTWGDSHYLGLTGLEVVGKDGQALPVTMDDIEASPRDLNELPEYNEDSRTLDKLIDGINITSEDEHMWLIPFTYGENHILTINFNKQQTVIGLRFWNYNKSPEDTYRGAKVVHVTLDGYCISPPEGFLLRKGPGLCHFDFAQEILFVDYLHRNSKVAAKQQTGIFDRNCLRNVEQASMDYESPLMPCGFIFQLQLLTSWGDPYYIGLNGLEFYGDNGEKILLTENNISAFPDSVNVLESVLGDVRTPDKLIDGINDTNDGRHMWLAPILPGLVNRVYIIFDQPVAVSMIKLWNYSKTPQRGVKEFGLLVDDLLVYNGILDIVSPVARGILPTCEPIIPYHTILFTNDERITHRERNTVISNQVEDQDVKMTNENQIIQRAKKKQAADPALRPKTCMTDRGSFGRRRFL</sequence>
<evidence type="ECO:0000259" key="2">
    <source>
        <dbReference type="Pfam" id="PF14652"/>
    </source>
</evidence>
<dbReference type="PANTHER" id="PTHR21534:SF0">
    <property type="entry name" value="KATANIN-INTERACTING PROTEIN"/>
    <property type="match status" value="1"/>
</dbReference>
<feature type="domain" description="KATNIP" evidence="2">
    <location>
        <begin position="1379"/>
        <end position="1702"/>
    </location>
</feature>
<feature type="region of interest" description="Disordered" evidence="1">
    <location>
        <begin position="535"/>
        <end position="558"/>
    </location>
</feature>
<proteinExistence type="predicted"/>
<feature type="compositionally biased region" description="Basic and acidic residues" evidence="1">
    <location>
        <begin position="52"/>
        <end position="63"/>
    </location>
</feature>
<feature type="domain" description="KATNIP" evidence="2">
    <location>
        <begin position="1146"/>
        <end position="1318"/>
    </location>
</feature>
<feature type="domain" description="KATNIP" evidence="2">
    <location>
        <begin position="573"/>
        <end position="739"/>
    </location>
</feature>
<dbReference type="STRING" id="137246.A0A401SRR1"/>
<feature type="region of interest" description="Disordered" evidence="1">
    <location>
        <begin position="990"/>
        <end position="1017"/>
    </location>
</feature>
<organism evidence="3 4">
    <name type="scientific">Chiloscyllium punctatum</name>
    <name type="common">Brownbanded bambooshark</name>
    <name type="synonym">Hemiscyllium punctatum</name>
    <dbReference type="NCBI Taxonomy" id="137246"/>
    <lineage>
        <taxon>Eukaryota</taxon>
        <taxon>Metazoa</taxon>
        <taxon>Chordata</taxon>
        <taxon>Craniata</taxon>
        <taxon>Vertebrata</taxon>
        <taxon>Chondrichthyes</taxon>
        <taxon>Elasmobranchii</taxon>
        <taxon>Galeomorphii</taxon>
        <taxon>Galeoidea</taxon>
        <taxon>Orectolobiformes</taxon>
        <taxon>Hemiscylliidae</taxon>
        <taxon>Chiloscyllium</taxon>
    </lineage>
</organism>
<comment type="caution">
    <text evidence="3">The sequence shown here is derived from an EMBL/GenBank/DDBJ whole genome shotgun (WGS) entry which is preliminary data.</text>
</comment>
<dbReference type="OMA" id="IFCYDES"/>
<dbReference type="OrthoDB" id="304622at2759"/>
<feature type="region of interest" description="Disordered" evidence="1">
    <location>
        <begin position="1"/>
        <end position="71"/>
    </location>
</feature>
<feature type="region of interest" description="Disordered" evidence="1">
    <location>
        <begin position="719"/>
        <end position="746"/>
    </location>
</feature>
<dbReference type="PANTHER" id="PTHR21534">
    <property type="entry name" value="KATANIN-INTERACTING PROTEIN"/>
    <property type="match status" value="1"/>
</dbReference>
<gene>
    <name evidence="3" type="ORF">chiPu_0011533</name>
</gene>
<protein>
    <recommendedName>
        <fullName evidence="2">KATNIP domain-containing protein</fullName>
    </recommendedName>
</protein>
<accession>A0A401SRR1</accession>
<dbReference type="Proteomes" id="UP000287033">
    <property type="component" value="Unassembled WGS sequence"/>
</dbReference>
<evidence type="ECO:0000256" key="1">
    <source>
        <dbReference type="SAM" id="MobiDB-lite"/>
    </source>
</evidence>
<feature type="compositionally biased region" description="Basic and acidic residues" evidence="1">
    <location>
        <begin position="735"/>
        <end position="746"/>
    </location>
</feature>
<dbReference type="EMBL" id="BEZZ01000484">
    <property type="protein sequence ID" value="GCC33066.1"/>
    <property type="molecule type" value="Genomic_DNA"/>
</dbReference>
<feature type="compositionally biased region" description="Basic and acidic residues" evidence="1">
    <location>
        <begin position="321"/>
        <end position="334"/>
    </location>
</feature>
<dbReference type="InterPro" id="IPR027859">
    <property type="entry name" value="KATNIP_dom"/>
</dbReference>
<keyword evidence="4" id="KW-1185">Reference proteome</keyword>
<feature type="compositionally biased region" description="Gly residues" evidence="1">
    <location>
        <begin position="1"/>
        <end position="10"/>
    </location>
</feature>
<feature type="region of interest" description="Disordered" evidence="1">
    <location>
        <begin position="1109"/>
        <end position="1128"/>
    </location>
</feature>
<feature type="compositionally biased region" description="Basic and acidic residues" evidence="1">
    <location>
        <begin position="1109"/>
        <end position="1123"/>
    </location>
</feature>
<evidence type="ECO:0000313" key="4">
    <source>
        <dbReference type="Proteomes" id="UP000287033"/>
    </source>
</evidence>
<reference evidence="3 4" key="1">
    <citation type="journal article" date="2018" name="Nat. Ecol. Evol.">
        <title>Shark genomes provide insights into elasmobranch evolution and the origin of vertebrates.</title>
        <authorList>
            <person name="Hara Y"/>
            <person name="Yamaguchi K"/>
            <person name="Onimaru K"/>
            <person name="Kadota M"/>
            <person name="Koyanagi M"/>
            <person name="Keeley SD"/>
            <person name="Tatsumi K"/>
            <person name="Tanaka K"/>
            <person name="Motone F"/>
            <person name="Kageyama Y"/>
            <person name="Nozu R"/>
            <person name="Adachi N"/>
            <person name="Nishimura O"/>
            <person name="Nakagawa R"/>
            <person name="Tanegashima C"/>
            <person name="Kiyatake I"/>
            <person name="Matsumoto R"/>
            <person name="Murakumo K"/>
            <person name="Nishida K"/>
            <person name="Terakita A"/>
            <person name="Kuratani S"/>
            <person name="Sato K"/>
            <person name="Hyodo S Kuraku.S."/>
        </authorList>
    </citation>
    <scope>NUCLEOTIDE SEQUENCE [LARGE SCALE GENOMIC DNA]</scope>
</reference>
<evidence type="ECO:0000313" key="3">
    <source>
        <dbReference type="EMBL" id="GCC33066.1"/>
    </source>
</evidence>
<feature type="region of interest" description="Disordered" evidence="1">
    <location>
        <begin position="875"/>
        <end position="945"/>
    </location>
</feature>